<dbReference type="PROSITE" id="PS00061">
    <property type="entry name" value="ADH_SHORT"/>
    <property type="match status" value="1"/>
</dbReference>
<accession>A0A4R1HI75</accession>
<sequence>MIDMKDKVSIVTGASGGIGSATANALAEAGGAVLMVDLDRDALDVARSKIPHARVETFAADVTDKDQVEAYTTKAVELFGGLDAVILNAGLFGSGYSVGDYPEELFDKVLAVNLKGPWYGLRAALPHLRRRGRGSIVITSSTQGLSGYYGSSPYTTSKHGVVGMARNAAVELATEAIRVNTVHPGMTDTSMMGGLHQEANPDDPQSVMDAFAAAPPIKRYAQPDEIAQVMLFLASDASSYCTGSTFVVDGGLLAYHGGPSPE</sequence>
<gene>
    <name evidence="3" type="ORF">EV378_5971</name>
</gene>
<dbReference type="OrthoDB" id="9809287at2"/>
<comment type="similarity">
    <text evidence="1">Belongs to the short-chain dehydrogenases/reductases (SDR) family.</text>
</comment>
<proteinExistence type="inferred from homology"/>
<dbReference type="AlphaFoldDB" id="A0A4R1HI75"/>
<dbReference type="InterPro" id="IPR020904">
    <property type="entry name" value="Sc_DH/Rdtase_CS"/>
</dbReference>
<comment type="caution">
    <text evidence="3">The sequence shown here is derived from an EMBL/GenBank/DDBJ whole genome shotgun (WGS) entry which is preliminary data.</text>
</comment>
<protein>
    <submittedName>
        <fullName evidence="3">NAD(P)-dependent dehydrogenase (Short-subunit alcohol dehydrogenase family)</fullName>
    </submittedName>
</protein>
<dbReference type="Gene3D" id="3.40.50.720">
    <property type="entry name" value="NAD(P)-binding Rossmann-like Domain"/>
    <property type="match status" value="1"/>
</dbReference>
<dbReference type="Pfam" id="PF13561">
    <property type="entry name" value="adh_short_C2"/>
    <property type="match status" value="1"/>
</dbReference>
<name>A0A4R1HI75_PSEEN</name>
<dbReference type="NCBIfam" id="NF005559">
    <property type="entry name" value="PRK07231.1"/>
    <property type="match status" value="1"/>
</dbReference>
<evidence type="ECO:0000313" key="3">
    <source>
        <dbReference type="EMBL" id="TCK21974.1"/>
    </source>
</evidence>
<dbReference type="SUPFAM" id="SSF51735">
    <property type="entry name" value="NAD(P)-binding Rossmann-fold domains"/>
    <property type="match status" value="1"/>
</dbReference>
<dbReference type="Proteomes" id="UP000295560">
    <property type="component" value="Unassembled WGS sequence"/>
</dbReference>
<dbReference type="PANTHER" id="PTHR24321:SF8">
    <property type="entry name" value="ESTRADIOL 17-BETA-DEHYDROGENASE 8-RELATED"/>
    <property type="match status" value="1"/>
</dbReference>
<dbReference type="EMBL" id="SMFZ01000002">
    <property type="protein sequence ID" value="TCK21974.1"/>
    <property type="molecule type" value="Genomic_DNA"/>
</dbReference>
<keyword evidence="4" id="KW-1185">Reference proteome</keyword>
<evidence type="ECO:0000256" key="1">
    <source>
        <dbReference type="ARBA" id="ARBA00006484"/>
    </source>
</evidence>
<evidence type="ECO:0000313" key="4">
    <source>
        <dbReference type="Proteomes" id="UP000295560"/>
    </source>
</evidence>
<dbReference type="GO" id="GO:0016491">
    <property type="term" value="F:oxidoreductase activity"/>
    <property type="evidence" value="ECO:0007669"/>
    <property type="project" value="UniProtKB-KW"/>
</dbReference>
<dbReference type="InterPro" id="IPR002347">
    <property type="entry name" value="SDR_fam"/>
</dbReference>
<evidence type="ECO:0000256" key="2">
    <source>
        <dbReference type="ARBA" id="ARBA00023002"/>
    </source>
</evidence>
<dbReference type="PANTHER" id="PTHR24321">
    <property type="entry name" value="DEHYDROGENASES, SHORT CHAIN"/>
    <property type="match status" value="1"/>
</dbReference>
<organism evidence="3 4">
    <name type="scientific">Pseudonocardia endophytica</name>
    <dbReference type="NCBI Taxonomy" id="401976"/>
    <lineage>
        <taxon>Bacteria</taxon>
        <taxon>Bacillati</taxon>
        <taxon>Actinomycetota</taxon>
        <taxon>Actinomycetes</taxon>
        <taxon>Pseudonocardiales</taxon>
        <taxon>Pseudonocardiaceae</taxon>
        <taxon>Pseudonocardia</taxon>
    </lineage>
</organism>
<dbReference type="InterPro" id="IPR036291">
    <property type="entry name" value="NAD(P)-bd_dom_sf"/>
</dbReference>
<dbReference type="PRINTS" id="PR00081">
    <property type="entry name" value="GDHRDH"/>
</dbReference>
<keyword evidence="2" id="KW-0560">Oxidoreductase</keyword>
<dbReference type="FunFam" id="3.40.50.720:FF:000084">
    <property type="entry name" value="Short-chain dehydrogenase reductase"/>
    <property type="match status" value="1"/>
</dbReference>
<dbReference type="PRINTS" id="PR00080">
    <property type="entry name" value="SDRFAMILY"/>
</dbReference>
<dbReference type="CDD" id="cd05233">
    <property type="entry name" value="SDR_c"/>
    <property type="match status" value="1"/>
</dbReference>
<reference evidence="3 4" key="1">
    <citation type="submission" date="2019-03" db="EMBL/GenBank/DDBJ databases">
        <title>Sequencing the genomes of 1000 actinobacteria strains.</title>
        <authorList>
            <person name="Klenk H.-P."/>
        </authorList>
    </citation>
    <scope>NUCLEOTIDE SEQUENCE [LARGE SCALE GENOMIC DNA]</scope>
    <source>
        <strain evidence="3 4">DSM 44969</strain>
    </source>
</reference>